<accession>A0AAD5T7B2</accession>
<keyword evidence="3" id="KW-0862">Zinc</keyword>
<dbReference type="InterPro" id="IPR001841">
    <property type="entry name" value="Znf_RING"/>
</dbReference>
<feature type="region of interest" description="Disordered" evidence="5">
    <location>
        <begin position="216"/>
        <end position="246"/>
    </location>
</feature>
<dbReference type="Gene3D" id="3.30.40.10">
    <property type="entry name" value="Zinc/RING finger domain, C3HC4 (zinc finger)"/>
    <property type="match status" value="1"/>
</dbReference>
<evidence type="ECO:0000256" key="1">
    <source>
        <dbReference type="ARBA" id="ARBA00022723"/>
    </source>
</evidence>
<dbReference type="PANTHER" id="PTHR15710">
    <property type="entry name" value="E3 UBIQUITIN-PROTEIN LIGASE PRAJA"/>
    <property type="match status" value="1"/>
</dbReference>
<dbReference type="SUPFAM" id="SSF57850">
    <property type="entry name" value="RING/U-box"/>
    <property type="match status" value="1"/>
</dbReference>
<evidence type="ECO:0000256" key="2">
    <source>
        <dbReference type="ARBA" id="ARBA00022771"/>
    </source>
</evidence>
<dbReference type="Pfam" id="PF13639">
    <property type="entry name" value="zf-RING_2"/>
    <property type="match status" value="1"/>
</dbReference>
<keyword evidence="1" id="KW-0479">Metal-binding</keyword>
<gene>
    <name evidence="7" type="ORF">HK100_007155</name>
</gene>
<keyword evidence="2 4" id="KW-0863">Zinc-finger</keyword>
<proteinExistence type="predicted"/>
<dbReference type="EMBL" id="JADGJH010000336">
    <property type="protein sequence ID" value="KAJ3130929.1"/>
    <property type="molecule type" value="Genomic_DNA"/>
</dbReference>
<evidence type="ECO:0000256" key="4">
    <source>
        <dbReference type="PROSITE-ProRule" id="PRU00175"/>
    </source>
</evidence>
<evidence type="ECO:0000259" key="6">
    <source>
        <dbReference type="PROSITE" id="PS50089"/>
    </source>
</evidence>
<sequence length="246" mass="27618">MEDPERSALRLRQTRTAANPNLDDFMATTTASASRTSTAPTHQPDSFLGLADIFGSLLRDNSAISDNSPQRQMLEGLLTQEAQSGAAGQPVASKFFLRNLPNAKVTSSELITVLLYLEIFLYSVLSYASDGILRNETKNQPAPCSICVENFDSESRDDPAKQLPCNHVFHKQCITPWLKLHNTCPFCRWEVPTDDAVYERGRKQRQKVEAKKRGIVLDDEEDDDPMGHMTESSAEKVSFSLKKRWH</sequence>
<dbReference type="PROSITE" id="PS50089">
    <property type="entry name" value="ZF_RING_2"/>
    <property type="match status" value="1"/>
</dbReference>
<evidence type="ECO:0000256" key="5">
    <source>
        <dbReference type="SAM" id="MobiDB-lite"/>
    </source>
</evidence>
<dbReference type="Proteomes" id="UP001211907">
    <property type="component" value="Unassembled WGS sequence"/>
</dbReference>
<evidence type="ECO:0000256" key="3">
    <source>
        <dbReference type="ARBA" id="ARBA00022833"/>
    </source>
</evidence>
<feature type="region of interest" description="Disordered" evidence="5">
    <location>
        <begin position="1"/>
        <end position="25"/>
    </location>
</feature>
<keyword evidence="8" id="KW-1185">Reference proteome</keyword>
<name>A0AAD5T7B2_9FUNG</name>
<comment type="caution">
    <text evidence="7">The sequence shown here is derived from an EMBL/GenBank/DDBJ whole genome shotgun (WGS) entry which is preliminary data.</text>
</comment>
<protein>
    <recommendedName>
        <fullName evidence="6">RING-type domain-containing protein</fullName>
    </recommendedName>
</protein>
<dbReference type="GO" id="GO:0008270">
    <property type="term" value="F:zinc ion binding"/>
    <property type="evidence" value="ECO:0007669"/>
    <property type="project" value="UniProtKB-KW"/>
</dbReference>
<organism evidence="7 8">
    <name type="scientific">Physocladia obscura</name>
    <dbReference type="NCBI Taxonomy" id="109957"/>
    <lineage>
        <taxon>Eukaryota</taxon>
        <taxon>Fungi</taxon>
        <taxon>Fungi incertae sedis</taxon>
        <taxon>Chytridiomycota</taxon>
        <taxon>Chytridiomycota incertae sedis</taxon>
        <taxon>Chytridiomycetes</taxon>
        <taxon>Chytridiales</taxon>
        <taxon>Chytriomycetaceae</taxon>
        <taxon>Physocladia</taxon>
    </lineage>
</organism>
<evidence type="ECO:0000313" key="8">
    <source>
        <dbReference type="Proteomes" id="UP001211907"/>
    </source>
</evidence>
<reference evidence="7" key="1">
    <citation type="submission" date="2020-05" db="EMBL/GenBank/DDBJ databases">
        <title>Phylogenomic resolution of chytrid fungi.</title>
        <authorList>
            <person name="Stajich J.E."/>
            <person name="Amses K."/>
            <person name="Simmons R."/>
            <person name="Seto K."/>
            <person name="Myers J."/>
            <person name="Bonds A."/>
            <person name="Quandt C.A."/>
            <person name="Barry K."/>
            <person name="Liu P."/>
            <person name="Grigoriev I."/>
            <person name="Longcore J.E."/>
            <person name="James T.Y."/>
        </authorList>
    </citation>
    <scope>NUCLEOTIDE SEQUENCE</scope>
    <source>
        <strain evidence="7">JEL0513</strain>
    </source>
</reference>
<dbReference type="SMART" id="SM00184">
    <property type="entry name" value="RING"/>
    <property type="match status" value="1"/>
</dbReference>
<evidence type="ECO:0000313" key="7">
    <source>
        <dbReference type="EMBL" id="KAJ3130929.1"/>
    </source>
</evidence>
<feature type="domain" description="RING-type" evidence="6">
    <location>
        <begin position="144"/>
        <end position="188"/>
    </location>
</feature>
<dbReference type="CDD" id="cd16454">
    <property type="entry name" value="RING-H2_PA-TM-RING"/>
    <property type="match status" value="1"/>
</dbReference>
<dbReference type="InterPro" id="IPR013083">
    <property type="entry name" value="Znf_RING/FYVE/PHD"/>
</dbReference>
<dbReference type="AlphaFoldDB" id="A0AAD5T7B2"/>